<sequence>MVALVGQTLKQNREKKTNLPLGIAPTAEQLSYGEDQIYSSCLEVPSKVTGKYLIRLSDDAEPVNLLCDMQSVDVGWIVIQHRFNGSELFYRGWNDYRDGFGSLDGEFWLGLERISTILNNGGQWEIMFWMMNFQRQIRFSKFNNISLGNATDGYTLKQVGKYSGNGGDSISPHNGMKFTTFDRDNDPARYNCAKKHRGGWWYHKTCVTSNLNGEYKNAINDLANSWLTMGSAGLMQSKIMIRQVN</sequence>
<dbReference type="InterPro" id="IPR036056">
    <property type="entry name" value="Fibrinogen-like_C"/>
</dbReference>
<evidence type="ECO:0000313" key="3">
    <source>
        <dbReference type="EnsemblMetazoa" id="ASIC019647-PA"/>
    </source>
</evidence>
<dbReference type="VEuPathDB" id="VectorBase:ASIS005377"/>
<dbReference type="STRING" id="74873.A0A084WMY3"/>
<dbReference type="InterPro" id="IPR050373">
    <property type="entry name" value="Fibrinogen_C-term_domain"/>
</dbReference>
<dbReference type="SMART" id="SM00186">
    <property type="entry name" value="FBG"/>
    <property type="match status" value="1"/>
</dbReference>
<feature type="domain" description="Fibrinogen C-terminal" evidence="1">
    <location>
        <begin position="32"/>
        <end position="245"/>
    </location>
</feature>
<dbReference type="InterPro" id="IPR002181">
    <property type="entry name" value="Fibrinogen_a/b/g_C_dom"/>
</dbReference>
<dbReference type="EMBL" id="ATLV01024537">
    <property type="status" value="NOT_ANNOTATED_CDS"/>
    <property type="molecule type" value="Genomic_DNA"/>
</dbReference>
<accession>A0A084WMY3</accession>
<dbReference type="Proteomes" id="UP000030765">
    <property type="component" value="Unassembled WGS sequence"/>
</dbReference>
<reference evidence="3" key="2">
    <citation type="submission" date="2020-05" db="UniProtKB">
        <authorList>
            <consortium name="EnsemblMetazoa"/>
        </authorList>
    </citation>
    <scope>IDENTIFICATION</scope>
</reference>
<dbReference type="EMBL" id="KE525352">
    <property type="protein sequence ID" value="KFB51577.1"/>
    <property type="molecule type" value="Genomic_DNA"/>
</dbReference>
<dbReference type="PROSITE" id="PS51406">
    <property type="entry name" value="FIBRINOGEN_C_2"/>
    <property type="match status" value="1"/>
</dbReference>
<dbReference type="EnsemblMetazoa" id="ASIC019647-RA">
    <property type="protein sequence ID" value="ASIC019647-PA"/>
    <property type="gene ID" value="ASIC019647"/>
</dbReference>
<evidence type="ECO:0000259" key="1">
    <source>
        <dbReference type="PROSITE" id="PS51406"/>
    </source>
</evidence>
<dbReference type="VEuPathDB" id="VectorBase:ASIC019647"/>
<protein>
    <submittedName>
        <fullName evidence="2">AGAP006790-PA-like protein</fullName>
    </submittedName>
    <submittedName>
        <fullName evidence="3">Fibrinogen C-terminal domain-containing protein</fullName>
    </submittedName>
</protein>
<evidence type="ECO:0000313" key="2">
    <source>
        <dbReference type="EMBL" id="KFB51577.1"/>
    </source>
</evidence>
<proteinExistence type="predicted"/>
<dbReference type="PANTHER" id="PTHR19143">
    <property type="entry name" value="FIBRINOGEN/TENASCIN/ANGIOPOEITIN"/>
    <property type="match status" value="1"/>
</dbReference>
<dbReference type="InterPro" id="IPR014716">
    <property type="entry name" value="Fibrinogen_a/b/g_C_1"/>
</dbReference>
<dbReference type="CDD" id="cd00087">
    <property type="entry name" value="FReD"/>
    <property type="match status" value="1"/>
</dbReference>
<organism evidence="2">
    <name type="scientific">Anopheles sinensis</name>
    <name type="common">Mosquito</name>
    <dbReference type="NCBI Taxonomy" id="74873"/>
    <lineage>
        <taxon>Eukaryota</taxon>
        <taxon>Metazoa</taxon>
        <taxon>Ecdysozoa</taxon>
        <taxon>Arthropoda</taxon>
        <taxon>Hexapoda</taxon>
        <taxon>Insecta</taxon>
        <taxon>Pterygota</taxon>
        <taxon>Neoptera</taxon>
        <taxon>Endopterygota</taxon>
        <taxon>Diptera</taxon>
        <taxon>Nematocera</taxon>
        <taxon>Culicoidea</taxon>
        <taxon>Culicidae</taxon>
        <taxon>Anophelinae</taxon>
        <taxon>Anopheles</taxon>
    </lineage>
</organism>
<dbReference type="PANTHER" id="PTHR19143:SF327">
    <property type="entry name" value="FI21813P1-RELATED"/>
    <property type="match status" value="1"/>
</dbReference>
<keyword evidence="4" id="KW-1185">Reference proteome</keyword>
<dbReference type="OrthoDB" id="6145874at2759"/>
<dbReference type="SUPFAM" id="SSF56496">
    <property type="entry name" value="Fibrinogen C-terminal domain-like"/>
    <property type="match status" value="1"/>
</dbReference>
<dbReference type="OMA" id="NCAKKHR"/>
<dbReference type="Pfam" id="PF00147">
    <property type="entry name" value="Fibrinogen_C"/>
    <property type="match status" value="1"/>
</dbReference>
<dbReference type="AlphaFoldDB" id="A0A084WMY3"/>
<dbReference type="GO" id="GO:0005615">
    <property type="term" value="C:extracellular space"/>
    <property type="evidence" value="ECO:0007669"/>
    <property type="project" value="TreeGrafter"/>
</dbReference>
<name>A0A084WMY3_ANOSI</name>
<gene>
    <name evidence="2" type="ORF">ZHAS_00019647</name>
</gene>
<reference evidence="2 4" key="1">
    <citation type="journal article" date="2014" name="BMC Genomics">
        <title>Genome sequence of Anopheles sinensis provides insight into genetics basis of mosquito competence for malaria parasites.</title>
        <authorList>
            <person name="Zhou D."/>
            <person name="Zhang D."/>
            <person name="Ding G."/>
            <person name="Shi L."/>
            <person name="Hou Q."/>
            <person name="Ye Y."/>
            <person name="Xu Y."/>
            <person name="Zhou H."/>
            <person name="Xiong C."/>
            <person name="Li S."/>
            <person name="Yu J."/>
            <person name="Hong S."/>
            <person name="Yu X."/>
            <person name="Zou P."/>
            <person name="Chen C."/>
            <person name="Chang X."/>
            <person name="Wang W."/>
            <person name="Lv Y."/>
            <person name="Sun Y."/>
            <person name="Ma L."/>
            <person name="Shen B."/>
            <person name="Zhu C."/>
        </authorList>
    </citation>
    <scope>NUCLEOTIDE SEQUENCE [LARGE SCALE GENOMIC DNA]</scope>
</reference>
<evidence type="ECO:0000313" key="4">
    <source>
        <dbReference type="Proteomes" id="UP000030765"/>
    </source>
</evidence>
<dbReference type="Gene3D" id="3.90.215.10">
    <property type="entry name" value="Gamma Fibrinogen, chain A, domain 1"/>
    <property type="match status" value="1"/>
</dbReference>